<dbReference type="Proteomes" id="UP000199656">
    <property type="component" value="Unassembled WGS sequence"/>
</dbReference>
<evidence type="ECO:0000256" key="1">
    <source>
        <dbReference type="SAM" id="Coils"/>
    </source>
</evidence>
<evidence type="ECO:0000313" key="2">
    <source>
        <dbReference type="EMBL" id="SEA83786.1"/>
    </source>
</evidence>
<evidence type="ECO:0000313" key="3">
    <source>
        <dbReference type="Proteomes" id="UP000199656"/>
    </source>
</evidence>
<protein>
    <submittedName>
        <fullName evidence="2">Uncharacterized protein</fullName>
    </submittedName>
</protein>
<proteinExistence type="predicted"/>
<accession>A0A1H4EFQ6</accession>
<name>A0A1H4EFQ6_9BACT</name>
<dbReference type="AlphaFoldDB" id="A0A1H4EFQ6"/>
<gene>
    <name evidence="2" type="ORF">SAMN05660909_03689</name>
</gene>
<organism evidence="2 3">
    <name type="scientific">Chitinophaga terrae</name>
    <name type="common">ex Kim and Jung 2007</name>
    <dbReference type="NCBI Taxonomy" id="408074"/>
    <lineage>
        <taxon>Bacteria</taxon>
        <taxon>Pseudomonadati</taxon>
        <taxon>Bacteroidota</taxon>
        <taxon>Chitinophagia</taxon>
        <taxon>Chitinophagales</taxon>
        <taxon>Chitinophagaceae</taxon>
        <taxon>Chitinophaga</taxon>
    </lineage>
</organism>
<dbReference type="EMBL" id="FNRL01000018">
    <property type="protein sequence ID" value="SEA83786.1"/>
    <property type="molecule type" value="Genomic_DNA"/>
</dbReference>
<reference evidence="3" key="1">
    <citation type="submission" date="2016-10" db="EMBL/GenBank/DDBJ databases">
        <authorList>
            <person name="Varghese N."/>
            <person name="Submissions S."/>
        </authorList>
    </citation>
    <scope>NUCLEOTIDE SEQUENCE [LARGE SCALE GENOMIC DNA]</scope>
    <source>
        <strain evidence="3">DSM 23920</strain>
    </source>
</reference>
<sequence>MAKFNSPLDRPPLLRFRHHDGFTQRLLSIDLTIHQEGTYRGSMSFYPASGAEMKTIPLEGVAPRRLLESLEELLNAEDRLRTLEKIYDSYLEDVDEQEYILPLQTIRVRGFTKKAENALQMPTEKKFITFRRLLQQWLAEKI</sequence>
<dbReference type="STRING" id="408074.SAMN05660909_03689"/>
<feature type="coiled-coil region" evidence="1">
    <location>
        <begin position="66"/>
        <end position="93"/>
    </location>
</feature>
<dbReference type="RefSeq" id="WP_089763403.1">
    <property type="nucleotide sequence ID" value="NZ_BKAT01000031.1"/>
</dbReference>
<keyword evidence="3" id="KW-1185">Reference proteome</keyword>
<keyword evidence="1" id="KW-0175">Coiled coil</keyword>